<keyword evidence="2" id="KW-1185">Reference proteome</keyword>
<dbReference type="EMBL" id="JBHTLJ010000003">
    <property type="protein sequence ID" value="MFD1162879.1"/>
    <property type="molecule type" value="Genomic_DNA"/>
</dbReference>
<evidence type="ECO:0000313" key="2">
    <source>
        <dbReference type="Proteomes" id="UP001597163"/>
    </source>
</evidence>
<dbReference type="Proteomes" id="UP001597163">
    <property type="component" value="Unassembled WGS sequence"/>
</dbReference>
<evidence type="ECO:0000313" key="1">
    <source>
        <dbReference type="EMBL" id="MFD1162879.1"/>
    </source>
</evidence>
<protein>
    <submittedName>
        <fullName evidence="1">Uncharacterized protein</fullName>
    </submittedName>
</protein>
<proteinExistence type="predicted"/>
<sequence>MDLVLKKLNKAKQLLNLSEDEFKGICLAIEEMKIKEKHDLFYISQQLNDIKEIEVLCQRILKRSEKRENSGQPTRISLVEAMNDAIEEELSRKTS</sequence>
<name>A0ABW3RCR7_9FLAO</name>
<comment type="caution">
    <text evidence="1">The sequence shown here is derived from an EMBL/GenBank/DDBJ whole genome shotgun (WGS) entry which is preliminary data.</text>
</comment>
<reference evidence="2" key="1">
    <citation type="journal article" date="2019" name="Int. J. Syst. Evol. Microbiol.">
        <title>The Global Catalogue of Microorganisms (GCM) 10K type strain sequencing project: providing services to taxonomists for standard genome sequencing and annotation.</title>
        <authorList>
            <consortium name="The Broad Institute Genomics Platform"/>
            <consortium name="The Broad Institute Genome Sequencing Center for Infectious Disease"/>
            <person name="Wu L."/>
            <person name="Ma J."/>
        </authorList>
    </citation>
    <scope>NUCLEOTIDE SEQUENCE [LARGE SCALE GENOMIC DNA]</scope>
    <source>
        <strain evidence="2">CCUG 63246</strain>
    </source>
</reference>
<dbReference type="RefSeq" id="WP_311939772.1">
    <property type="nucleotide sequence ID" value="NZ_JAVSCK010000003.1"/>
</dbReference>
<accession>A0ABW3RCR7</accession>
<organism evidence="1 2">
    <name type="scientific">Hwangdonia seohaensis</name>
    <dbReference type="NCBI Taxonomy" id="1240727"/>
    <lineage>
        <taxon>Bacteria</taxon>
        <taxon>Pseudomonadati</taxon>
        <taxon>Bacteroidota</taxon>
        <taxon>Flavobacteriia</taxon>
        <taxon>Flavobacteriales</taxon>
        <taxon>Flavobacteriaceae</taxon>
        <taxon>Hwangdonia</taxon>
    </lineage>
</organism>
<gene>
    <name evidence="1" type="ORF">ACFQ2E_10655</name>
</gene>